<evidence type="ECO:0000313" key="4">
    <source>
        <dbReference type="WBParaSite" id="ASIM_0000323801-mRNA-1"/>
    </source>
</evidence>
<reference evidence="4" key="1">
    <citation type="submission" date="2017-02" db="UniProtKB">
        <authorList>
            <consortium name="WormBaseParasite"/>
        </authorList>
    </citation>
    <scope>IDENTIFICATION</scope>
</reference>
<dbReference type="PROSITE" id="PS51192">
    <property type="entry name" value="HELICASE_ATP_BIND_1"/>
    <property type="match status" value="1"/>
</dbReference>
<dbReference type="EMBL" id="UYRR01004540">
    <property type="protein sequence ID" value="VDK21114.1"/>
    <property type="molecule type" value="Genomic_DNA"/>
</dbReference>
<evidence type="ECO:0000313" key="3">
    <source>
        <dbReference type="Proteomes" id="UP000267096"/>
    </source>
</evidence>
<keyword evidence="3" id="KW-1185">Reference proteome</keyword>
<sequence>MGLGKTIQVIAFLAYLKENNVIGPHLIVVPSSTIENWMAELMRWIPSIKILTYYGSMDDRRHLRAMATDKSIDVLLTTYNMIGSRAQDRKFFKRFKINYVIYDEGHLLKSCHTERYKNLMKVRKIPAMEAKSGSLYEADKIEQAKAILQPYILRRLKINVYICIHSIVGYSFGSLKLN</sequence>
<dbReference type="Proteomes" id="UP000267096">
    <property type="component" value="Unassembled WGS sequence"/>
</dbReference>
<dbReference type="InterPro" id="IPR014001">
    <property type="entry name" value="Helicase_ATP-bd"/>
</dbReference>
<proteinExistence type="predicted"/>
<dbReference type="Pfam" id="PF00176">
    <property type="entry name" value="SNF2-rel_dom"/>
    <property type="match status" value="1"/>
</dbReference>
<feature type="domain" description="Helicase ATP-binding" evidence="1">
    <location>
        <begin position="1"/>
        <end position="153"/>
    </location>
</feature>
<dbReference type="SUPFAM" id="SSF52540">
    <property type="entry name" value="P-loop containing nucleoside triphosphate hydrolases"/>
    <property type="match status" value="1"/>
</dbReference>
<dbReference type="Gene3D" id="3.40.50.10810">
    <property type="entry name" value="Tandem AAA-ATPase domain"/>
    <property type="match status" value="1"/>
</dbReference>
<evidence type="ECO:0000259" key="1">
    <source>
        <dbReference type="PROSITE" id="PS51192"/>
    </source>
</evidence>
<evidence type="ECO:0000313" key="2">
    <source>
        <dbReference type="EMBL" id="VDK21114.1"/>
    </source>
</evidence>
<dbReference type="PANTHER" id="PTHR10799">
    <property type="entry name" value="SNF2/RAD54 HELICASE FAMILY"/>
    <property type="match status" value="1"/>
</dbReference>
<dbReference type="GO" id="GO:0005524">
    <property type="term" value="F:ATP binding"/>
    <property type="evidence" value="ECO:0007669"/>
    <property type="project" value="InterPro"/>
</dbReference>
<name>A0A0M3J6P8_ANISI</name>
<dbReference type="SMART" id="SM00487">
    <property type="entry name" value="DEXDc"/>
    <property type="match status" value="1"/>
</dbReference>
<dbReference type="InterPro" id="IPR000330">
    <property type="entry name" value="SNF2_N"/>
</dbReference>
<accession>A0A0M3J6P8</accession>
<dbReference type="InterPro" id="IPR027417">
    <property type="entry name" value="P-loop_NTPase"/>
</dbReference>
<gene>
    <name evidence="2" type="ORF">ASIM_LOCUS3081</name>
</gene>
<protein>
    <submittedName>
        <fullName evidence="4">Helicase ATP-binding domain-containing protein</fullName>
    </submittedName>
</protein>
<dbReference type="WBParaSite" id="ASIM_0000323801-mRNA-1">
    <property type="protein sequence ID" value="ASIM_0000323801-mRNA-1"/>
    <property type="gene ID" value="ASIM_0000323801"/>
</dbReference>
<reference evidence="2 3" key="2">
    <citation type="submission" date="2018-11" db="EMBL/GenBank/DDBJ databases">
        <authorList>
            <consortium name="Pathogen Informatics"/>
        </authorList>
    </citation>
    <scope>NUCLEOTIDE SEQUENCE [LARGE SCALE GENOMIC DNA]</scope>
</reference>
<organism evidence="4">
    <name type="scientific">Anisakis simplex</name>
    <name type="common">Herring worm</name>
    <dbReference type="NCBI Taxonomy" id="6269"/>
    <lineage>
        <taxon>Eukaryota</taxon>
        <taxon>Metazoa</taxon>
        <taxon>Ecdysozoa</taxon>
        <taxon>Nematoda</taxon>
        <taxon>Chromadorea</taxon>
        <taxon>Rhabditida</taxon>
        <taxon>Spirurina</taxon>
        <taxon>Ascaridomorpha</taxon>
        <taxon>Ascaridoidea</taxon>
        <taxon>Anisakidae</taxon>
        <taxon>Anisakis</taxon>
        <taxon>Anisakis simplex complex</taxon>
    </lineage>
</organism>
<dbReference type="OrthoDB" id="448448at2759"/>
<dbReference type="InterPro" id="IPR038718">
    <property type="entry name" value="SNF2-like_sf"/>
</dbReference>
<dbReference type="AlphaFoldDB" id="A0A0M3J6P8"/>